<dbReference type="Gene3D" id="3.40.190.10">
    <property type="entry name" value="Periplasmic binding protein-like II"/>
    <property type="match status" value="1"/>
</dbReference>
<evidence type="ECO:0000256" key="1">
    <source>
        <dbReference type="ARBA" id="ARBA00006987"/>
    </source>
</evidence>
<organism evidence="3 4">
    <name type="scientific">Pigmentiphaga humi</name>
    <dbReference type="NCBI Taxonomy" id="2478468"/>
    <lineage>
        <taxon>Bacteria</taxon>
        <taxon>Pseudomonadati</taxon>
        <taxon>Pseudomonadota</taxon>
        <taxon>Betaproteobacteria</taxon>
        <taxon>Burkholderiales</taxon>
        <taxon>Alcaligenaceae</taxon>
        <taxon>Pigmentiphaga</taxon>
    </lineage>
</organism>
<comment type="similarity">
    <text evidence="1">Belongs to the UPF0065 (bug) family.</text>
</comment>
<dbReference type="EMBL" id="UWPJ01000008">
    <property type="protein sequence ID" value="VCU68832.1"/>
    <property type="molecule type" value="Genomic_DNA"/>
</dbReference>
<reference evidence="3 4" key="1">
    <citation type="submission" date="2018-10" db="EMBL/GenBank/DDBJ databases">
        <authorList>
            <person name="Criscuolo A."/>
        </authorList>
    </citation>
    <scope>NUCLEOTIDE SEQUENCE [LARGE SCALE GENOMIC DNA]</scope>
    <source>
        <strain evidence="3">DnA1</strain>
    </source>
</reference>
<dbReference type="Proteomes" id="UP000277294">
    <property type="component" value="Unassembled WGS sequence"/>
</dbReference>
<proteinExistence type="inferred from homology"/>
<dbReference type="RefSeq" id="WP_124078068.1">
    <property type="nucleotide sequence ID" value="NZ_UWPJ01000008.1"/>
</dbReference>
<dbReference type="Pfam" id="PF03401">
    <property type="entry name" value="TctC"/>
    <property type="match status" value="1"/>
</dbReference>
<evidence type="ECO:0000313" key="3">
    <source>
        <dbReference type="EMBL" id="VCU68832.1"/>
    </source>
</evidence>
<keyword evidence="4" id="KW-1185">Reference proteome</keyword>
<dbReference type="PANTHER" id="PTHR42928">
    <property type="entry name" value="TRICARBOXYLATE-BINDING PROTEIN"/>
    <property type="match status" value="1"/>
</dbReference>
<evidence type="ECO:0000313" key="4">
    <source>
        <dbReference type="Proteomes" id="UP000277294"/>
    </source>
</evidence>
<dbReference type="InterPro" id="IPR005064">
    <property type="entry name" value="BUG"/>
</dbReference>
<dbReference type="OrthoDB" id="5171643at2"/>
<dbReference type="Gene3D" id="3.40.190.150">
    <property type="entry name" value="Bordetella uptake gene, domain 1"/>
    <property type="match status" value="1"/>
</dbReference>
<keyword evidence="3" id="KW-0675">Receptor</keyword>
<dbReference type="PIRSF" id="PIRSF017082">
    <property type="entry name" value="YflP"/>
    <property type="match status" value="1"/>
</dbReference>
<accession>A0A3P4AYH4</accession>
<gene>
    <name evidence="3" type="ORF">PIGHUM_00890</name>
</gene>
<name>A0A3P4AYH4_9BURK</name>
<evidence type="ECO:0000256" key="2">
    <source>
        <dbReference type="SAM" id="SignalP"/>
    </source>
</evidence>
<dbReference type="SUPFAM" id="SSF53850">
    <property type="entry name" value="Periplasmic binding protein-like II"/>
    <property type="match status" value="1"/>
</dbReference>
<feature type="signal peptide" evidence="2">
    <location>
        <begin position="1"/>
        <end position="23"/>
    </location>
</feature>
<feature type="chain" id="PRO_5018094663" evidence="2">
    <location>
        <begin position="24"/>
        <end position="324"/>
    </location>
</feature>
<dbReference type="PANTHER" id="PTHR42928:SF5">
    <property type="entry name" value="BLR1237 PROTEIN"/>
    <property type="match status" value="1"/>
</dbReference>
<sequence>MHARVAAAIGASLALLANQPAGAADAWPAKPVRIIVPQAPGGQSDIFVRLFGNELSQRLGVPVVVENRAGGNTFIAVRGCTSAKDDHTFCVFYTDTTMVANPLLLKDIPYDPDKDLMPITPLFVSTQVVAVNAKLGVNSMQELVQASRRQSGGLSYATPSHSLAIMYMEKFKREAGADLTYIPYKGGGEVVQAVVGGTTPVGFVSYVNVIPHVKSGQLKVLAVDSEQRFASLPDVPTLKEAGYHYDRPRTVLGLFAPEGTPAAVVERMYRDSRAILDDAAFNRQHMVPAGLEVKDMAPSAFASHIRNDRSYAQVLVKEAGVQPQ</sequence>
<protein>
    <submittedName>
        <fullName evidence="3">Tripartite tricarboxylate transporter family receptor</fullName>
    </submittedName>
</protein>
<dbReference type="AlphaFoldDB" id="A0A3P4AYH4"/>
<dbReference type="CDD" id="cd07012">
    <property type="entry name" value="PBP2_Bug_TTT"/>
    <property type="match status" value="1"/>
</dbReference>
<keyword evidence="2" id="KW-0732">Signal</keyword>
<dbReference type="InterPro" id="IPR042100">
    <property type="entry name" value="Bug_dom1"/>
</dbReference>